<organism evidence="16 17">
    <name type="scientific">Meganyctiphanes norvegica</name>
    <name type="common">Northern krill</name>
    <name type="synonym">Thysanopoda norvegica</name>
    <dbReference type="NCBI Taxonomy" id="48144"/>
    <lineage>
        <taxon>Eukaryota</taxon>
        <taxon>Metazoa</taxon>
        <taxon>Ecdysozoa</taxon>
        <taxon>Arthropoda</taxon>
        <taxon>Crustacea</taxon>
        <taxon>Multicrustacea</taxon>
        <taxon>Malacostraca</taxon>
        <taxon>Eumalacostraca</taxon>
        <taxon>Eucarida</taxon>
        <taxon>Euphausiacea</taxon>
        <taxon>Euphausiidae</taxon>
        <taxon>Meganyctiphanes</taxon>
    </lineage>
</organism>
<dbReference type="InterPro" id="IPR039808">
    <property type="entry name" value="Cadherin"/>
</dbReference>
<name>A0AAV2RZK5_MEGNR</name>
<dbReference type="PANTHER" id="PTHR24027">
    <property type="entry name" value="CADHERIN-23"/>
    <property type="match status" value="1"/>
</dbReference>
<dbReference type="Gene3D" id="2.60.120.200">
    <property type="match status" value="2"/>
</dbReference>
<dbReference type="Pfam" id="PF24811">
    <property type="entry name" value="Ig_Shg"/>
    <property type="match status" value="1"/>
</dbReference>
<dbReference type="FunFam" id="2.60.40.60:FF:000039">
    <property type="entry name" value="FAT atypical cadherin 3"/>
    <property type="match status" value="1"/>
</dbReference>
<evidence type="ECO:0000256" key="8">
    <source>
        <dbReference type="ARBA" id="ARBA00023136"/>
    </source>
</evidence>
<dbReference type="InterPro" id="IPR013320">
    <property type="entry name" value="ConA-like_dom_sf"/>
</dbReference>
<evidence type="ECO:0000256" key="1">
    <source>
        <dbReference type="ARBA" id="ARBA00004167"/>
    </source>
</evidence>
<evidence type="ECO:0000256" key="10">
    <source>
        <dbReference type="ARBA" id="ARBA00023180"/>
    </source>
</evidence>
<reference evidence="16 17" key="1">
    <citation type="submission" date="2024-05" db="EMBL/GenBank/DDBJ databases">
        <authorList>
            <person name="Wallberg A."/>
        </authorList>
    </citation>
    <scope>NUCLEOTIDE SEQUENCE [LARGE SCALE GENOMIC DNA]</scope>
</reference>
<dbReference type="InterPro" id="IPR015919">
    <property type="entry name" value="Cadherin-like_sf"/>
</dbReference>
<dbReference type="PROSITE" id="PS50025">
    <property type="entry name" value="LAM_G_DOMAIN"/>
    <property type="match status" value="2"/>
</dbReference>
<dbReference type="GO" id="GO:0034332">
    <property type="term" value="P:adherens junction organization"/>
    <property type="evidence" value="ECO:0007669"/>
    <property type="project" value="TreeGrafter"/>
</dbReference>
<dbReference type="SUPFAM" id="SSF49313">
    <property type="entry name" value="Cadherin-like"/>
    <property type="match status" value="6"/>
</dbReference>
<feature type="domain" description="Cadherin" evidence="15">
    <location>
        <begin position="245"/>
        <end position="354"/>
    </location>
</feature>
<keyword evidence="3" id="KW-0812">Transmembrane</keyword>
<feature type="domain" description="Laminin G" evidence="13">
    <location>
        <begin position="990"/>
        <end position="1196"/>
    </location>
</feature>
<feature type="domain" description="Cadherin" evidence="15">
    <location>
        <begin position="129"/>
        <end position="244"/>
    </location>
</feature>
<dbReference type="GO" id="GO:0007163">
    <property type="term" value="P:establishment or maintenance of cell polarity"/>
    <property type="evidence" value="ECO:0007669"/>
    <property type="project" value="UniProtKB-ARBA"/>
</dbReference>
<evidence type="ECO:0000313" key="17">
    <source>
        <dbReference type="Proteomes" id="UP001497623"/>
    </source>
</evidence>
<protein>
    <recommendedName>
        <fullName evidence="18">Neural-cadherin</fullName>
    </recommendedName>
</protein>
<feature type="disulfide bond" evidence="12">
    <location>
        <begin position="979"/>
        <end position="988"/>
    </location>
</feature>
<dbReference type="GO" id="GO:0016339">
    <property type="term" value="P:calcium-dependent cell-cell adhesion via plasma membrane cell adhesion molecules"/>
    <property type="evidence" value="ECO:0007669"/>
    <property type="project" value="TreeGrafter"/>
</dbReference>
<dbReference type="GO" id="GO:0048589">
    <property type="term" value="P:developmental growth"/>
    <property type="evidence" value="ECO:0007669"/>
    <property type="project" value="UniProtKB-ARBA"/>
</dbReference>
<dbReference type="Pfam" id="PF00028">
    <property type="entry name" value="Cadherin"/>
    <property type="match status" value="5"/>
</dbReference>
<evidence type="ECO:0000259" key="15">
    <source>
        <dbReference type="PROSITE" id="PS50268"/>
    </source>
</evidence>
<comment type="caution">
    <text evidence="12">Lacks conserved residue(s) required for the propagation of feature annotation.</text>
</comment>
<dbReference type="GO" id="GO:0008013">
    <property type="term" value="F:beta-catenin binding"/>
    <property type="evidence" value="ECO:0007669"/>
    <property type="project" value="TreeGrafter"/>
</dbReference>
<feature type="domain" description="Cadherin" evidence="15">
    <location>
        <begin position="50"/>
        <end position="128"/>
    </location>
</feature>
<evidence type="ECO:0000256" key="2">
    <source>
        <dbReference type="ARBA" id="ARBA00022536"/>
    </source>
</evidence>
<keyword evidence="4" id="KW-0677">Repeat</keyword>
<dbReference type="GO" id="GO:0016477">
    <property type="term" value="P:cell migration"/>
    <property type="evidence" value="ECO:0007669"/>
    <property type="project" value="TreeGrafter"/>
</dbReference>
<comment type="caution">
    <text evidence="16">The sequence shown here is derived from an EMBL/GenBank/DDBJ whole genome shotgun (WGS) entry which is preliminary data.</text>
</comment>
<keyword evidence="5 11" id="KW-0106">Calcium</keyword>
<gene>
    <name evidence="16" type="ORF">MNOR_LOCUS30552</name>
</gene>
<dbReference type="SUPFAM" id="SSF49899">
    <property type="entry name" value="Concanavalin A-like lectins/glucanases"/>
    <property type="match status" value="2"/>
</dbReference>
<dbReference type="PROSITE" id="PS00232">
    <property type="entry name" value="CADHERIN_1"/>
    <property type="match status" value="2"/>
</dbReference>
<feature type="domain" description="Cadherin" evidence="15">
    <location>
        <begin position="483"/>
        <end position="577"/>
    </location>
</feature>
<dbReference type="Proteomes" id="UP001497623">
    <property type="component" value="Unassembled WGS sequence"/>
</dbReference>
<dbReference type="InterPro" id="IPR002126">
    <property type="entry name" value="Cadherin-like_dom"/>
</dbReference>
<dbReference type="PROSITE" id="PS50268">
    <property type="entry name" value="CADHERIN_2"/>
    <property type="match status" value="6"/>
</dbReference>
<evidence type="ECO:0000256" key="12">
    <source>
        <dbReference type="PROSITE-ProRule" id="PRU00076"/>
    </source>
</evidence>
<dbReference type="CDD" id="cd00110">
    <property type="entry name" value="LamG"/>
    <property type="match status" value="2"/>
</dbReference>
<comment type="subcellular location">
    <subcellularLocation>
        <location evidence="1">Membrane</location>
        <topology evidence="1">Single-pass membrane protein</topology>
    </subcellularLocation>
</comment>
<dbReference type="PANTHER" id="PTHR24027:SF438">
    <property type="entry name" value="CADHERIN 23"/>
    <property type="match status" value="1"/>
</dbReference>
<dbReference type="GO" id="GO:0045296">
    <property type="term" value="F:cadherin binding"/>
    <property type="evidence" value="ECO:0007669"/>
    <property type="project" value="TreeGrafter"/>
</dbReference>
<evidence type="ECO:0000256" key="6">
    <source>
        <dbReference type="ARBA" id="ARBA00022889"/>
    </source>
</evidence>
<dbReference type="GO" id="GO:0005509">
    <property type="term" value="F:calcium ion binding"/>
    <property type="evidence" value="ECO:0007669"/>
    <property type="project" value="UniProtKB-UniRule"/>
</dbReference>
<dbReference type="GO" id="GO:0007043">
    <property type="term" value="P:cell-cell junction assembly"/>
    <property type="evidence" value="ECO:0007669"/>
    <property type="project" value="TreeGrafter"/>
</dbReference>
<dbReference type="PROSITE" id="PS00022">
    <property type="entry name" value="EGF_1"/>
    <property type="match status" value="2"/>
</dbReference>
<dbReference type="GO" id="GO:0001736">
    <property type="term" value="P:establishment of planar polarity"/>
    <property type="evidence" value="ECO:0007669"/>
    <property type="project" value="UniProtKB-ARBA"/>
</dbReference>
<evidence type="ECO:0000313" key="16">
    <source>
        <dbReference type="EMBL" id="CAL4150228.1"/>
    </source>
</evidence>
<dbReference type="InterPro" id="IPR020894">
    <property type="entry name" value="Cadherin_CS"/>
</dbReference>
<dbReference type="InterPro" id="IPR056370">
    <property type="entry name" value="Shg-like_Ig-like"/>
</dbReference>
<dbReference type="GO" id="GO:0005912">
    <property type="term" value="C:adherens junction"/>
    <property type="evidence" value="ECO:0007669"/>
    <property type="project" value="TreeGrafter"/>
</dbReference>
<dbReference type="Gene3D" id="2.10.25.10">
    <property type="entry name" value="Laminin"/>
    <property type="match status" value="1"/>
</dbReference>
<keyword evidence="9 12" id="KW-1015">Disulfide bond</keyword>
<dbReference type="SMART" id="SM00282">
    <property type="entry name" value="LamG"/>
    <property type="match status" value="2"/>
</dbReference>
<keyword evidence="10" id="KW-0325">Glycoprotein</keyword>
<dbReference type="InterPro" id="IPR000742">
    <property type="entry name" value="EGF"/>
</dbReference>
<dbReference type="Gene3D" id="2.60.40.60">
    <property type="entry name" value="Cadherins"/>
    <property type="match status" value="6"/>
</dbReference>
<feature type="domain" description="Cadherin" evidence="15">
    <location>
        <begin position="594"/>
        <end position="694"/>
    </location>
</feature>
<keyword evidence="17" id="KW-1185">Reference proteome</keyword>
<proteinExistence type="predicted"/>
<dbReference type="PRINTS" id="PR00205">
    <property type="entry name" value="CADHERIN"/>
</dbReference>
<dbReference type="Pfam" id="PF02210">
    <property type="entry name" value="Laminin_G_2"/>
    <property type="match status" value="2"/>
</dbReference>
<keyword evidence="2 12" id="KW-0245">EGF-like domain</keyword>
<evidence type="ECO:0000259" key="14">
    <source>
        <dbReference type="PROSITE" id="PS50026"/>
    </source>
</evidence>
<dbReference type="CDD" id="cd11304">
    <property type="entry name" value="Cadherin_repeat"/>
    <property type="match status" value="5"/>
</dbReference>
<keyword evidence="7" id="KW-1133">Transmembrane helix</keyword>
<feature type="non-terminal residue" evidence="16">
    <location>
        <position position="1741"/>
    </location>
</feature>
<dbReference type="SMART" id="SM00112">
    <property type="entry name" value="CA"/>
    <property type="match status" value="6"/>
</dbReference>
<dbReference type="EMBL" id="CAXKWB010037575">
    <property type="protein sequence ID" value="CAL4150228.1"/>
    <property type="molecule type" value="Genomic_DNA"/>
</dbReference>
<dbReference type="GO" id="GO:0007156">
    <property type="term" value="P:homophilic cell adhesion via plasma membrane adhesion molecules"/>
    <property type="evidence" value="ECO:0007669"/>
    <property type="project" value="InterPro"/>
</dbReference>
<dbReference type="GO" id="GO:0044331">
    <property type="term" value="P:cell-cell adhesion mediated by cadherin"/>
    <property type="evidence" value="ECO:0007669"/>
    <property type="project" value="TreeGrafter"/>
</dbReference>
<evidence type="ECO:0000256" key="3">
    <source>
        <dbReference type="ARBA" id="ARBA00022692"/>
    </source>
</evidence>
<feature type="domain" description="Laminin G" evidence="13">
    <location>
        <begin position="1242"/>
        <end position="1433"/>
    </location>
</feature>
<keyword evidence="8" id="KW-0472">Membrane</keyword>
<evidence type="ECO:0000256" key="11">
    <source>
        <dbReference type="PROSITE-ProRule" id="PRU00043"/>
    </source>
</evidence>
<feature type="domain" description="Cadherin" evidence="15">
    <location>
        <begin position="355"/>
        <end position="472"/>
    </location>
</feature>
<dbReference type="GO" id="GO:0048513">
    <property type="term" value="P:animal organ development"/>
    <property type="evidence" value="ECO:0007669"/>
    <property type="project" value="UniProtKB-ARBA"/>
</dbReference>
<dbReference type="CDD" id="cd00053">
    <property type="entry name" value="EGF"/>
    <property type="match status" value="1"/>
</dbReference>
<feature type="domain" description="EGF-like" evidence="14">
    <location>
        <begin position="953"/>
        <end position="989"/>
    </location>
</feature>
<evidence type="ECO:0000259" key="13">
    <source>
        <dbReference type="PROSITE" id="PS50025"/>
    </source>
</evidence>
<dbReference type="SMART" id="SM00181">
    <property type="entry name" value="EGF"/>
    <property type="match status" value="2"/>
</dbReference>
<dbReference type="GO" id="GO:0000902">
    <property type="term" value="P:cell morphogenesis"/>
    <property type="evidence" value="ECO:0007669"/>
    <property type="project" value="TreeGrafter"/>
</dbReference>
<dbReference type="GO" id="GO:0016342">
    <property type="term" value="C:catenin complex"/>
    <property type="evidence" value="ECO:0007669"/>
    <property type="project" value="TreeGrafter"/>
</dbReference>
<dbReference type="FunFam" id="2.60.40.60:FF:000112">
    <property type="entry name" value="neural-cadherin isoform X1"/>
    <property type="match status" value="1"/>
</dbReference>
<accession>A0AAV2RZK5</accession>
<evidence type="ECO:0008006" key="18">
    <source>
        <dbReference type="Google" id="ProtNLM"/>
    </source>
</evidence>
<evidence type="ECO:0000256" key="9">
    <source>
        <dbReference type="ARBA" id="ARBA00023157"/>
    </source>
</evidence>
<keyword evidence="6" id="KW-0130">Cell adhesion</keyword>
<evidence type="ECO:0000256" key="4">
    <source>
        <dbReference type="ARBA" id="ARBA00022737"/>
    </source>
</evidence>
<dbReference type="InterPro" id="IPR001791">
    <property type="entry name" value="Laminin_G"/>
</dbReference>
<sequence>MKISCNLNYIKSNIWVTNSDVKFWPLGWFNEIYISRPPNHTWINFLANLEAEIWHDSKSPVYYSIKSGNDEEAFAVNQLTGDIYLMTSLDYETKNLYDLLVVATTAGGSSATHLLIAIQDVNDEPPVFHKDLYSINITEEETIGLPRLLTTVSAVDGDLDQPQEIIYSLSGPGVDINNPENSRFLINETSGQIFLRKALDRDPPDGQPVWRLTAFGQDAKGTGLVGHTTVTVNLRDINDNAPVFPEEVYYGSVSEGSPAGQSVMTMNAEDADDSMEESHATLTYTIERNVMDGSKPIFNIGSESGVIKTIVCCLDREKTADYSIHVVAMDGGGLKGTGTASIKVKDINDQFPKFTEAEWEVDVTESEEVSQLDKAILTVAVKDEDETNTFFYKVIEDSGYGADKFQMDTNSDGTGSLKIKKVLDYEDPRQRKGFRFKIMVNDNGREINEHSHVDYAWINVNLLDSNDNKPSFENANKSVFKYEYAEIGSALETFTAHDSDNKGNSKVSYSIYSKSDPNRQFTIDKTGTVRLQRALDREKFDKHIINVLAIDDGDPPQTATATLTVNVGDFNDNAPKLVEGYRPILMENLTPRDIMQVEATDDDNAENGNGSPFYFQLDPSASNEILASFKVENINSGALGNGSAIVSSLLTFDREIQDEYHIPIIIKDAGTPQMIGTSTLTVIVGDENDNAMSSGTKDILVYTNYLQSSEIEVGRVYVNDSDDWDLPDKEFSWLSEPHPSFHLNIDTGMITMNRGTEEGKYFLKFKVNDHKHIHFDVLAEVIVTVKKVHDITVLNSGSLRIANIGDENFIRKSIGVNNKKVQSKINKLHKSLLKAIRVPSEVIDIFSVQLYQANPPIVDIRFSVRGSKEYNEIELNSVISENLIDIQLETGLNISMVGINECLYENNHCRGSCTNNFFITGQPYLVDANTTALVGIETKVIAECNCGSRTFLIKESCQPNPCHNGGKCYYTKSGIACKCPHKSDGPRCQKVSLTFRGDGYVWLPPIATCEQSHISLEFIATDRDGLMFYNGPVSNQKLGEHTITDYIALELNDGQLHFFIDFGSGSLMLKIISKFPLNDGHRHKVDIYWDTKIVDIIVDPCVEGDAMMYERRDTQTENYSKCQASGTMPPYNEYLNLNTPLQVGGLEKELPEPKLFGWHHSPIGRPFSGCIKKLMINSELIDLVGENILNNAEIGCSLQQSSCGNQSAVESDCSSGACSATVLAQKCQCGPGWTGQGCIEQTVPSFFGPESVVKYALSFKPDVYKTEISLRFRTWQPNGALFHISDVKKEKYFVVEIKNGYLQLRYNLKSERTQEHVLSLSVLSVNDGEWHLVRAKRDVSSAVLLLDGGEGRRYNETRPLSSHGLLDIGKQAFIFAGGVGEYTHSNTYSIINDFKQGCLDDIRLNGYQLPLPPSHNSSNWAQATVVHNVKEGCESSPQCVNITCLAPLICKELWMNHECGFPIIYMSQRMEDMIRCLSSIARTAIFNNSSNTIRLSCINNNVTGRDIKQIVFGCKSSMPIQHNFMTVLIVLPIYLKNNNNNTRKCMNDPCIKSCKRKKKITLYNLRLMLLTLWYLPFQRQRMHQYTNIFNLTVISIIKCMTSNDLQGNMCTKQIACWSNDLVITEQYFARRISVRLAKISVDKYGGLYCKMHNFVGWTKPVIDNNHYIREQQQNQDIDELRPIIDIVRRFYVGYSPGPPSDIRLKIYHFDREIQRVLSVSIFMYRVLVVGGRDTGFAFKSK</sequence>
<evidence type="ECO:0000256" key="5">
    <source>
        <dbReference type="ARBA" id="ARBA00022837"/>
    </source>
</evidence>
<evidence type="ECO:0000256" key="7">
    <source>
        <dbReference type="ARBA" id="ARBA00022989"/>
    </source>
</evidence>
<dbReference type="PROSITE" id="PS50026">
    <property type="entry name" value="EGF_3"/>
    <property type="match status" value="1"/>
</dbReference>
<dbReference type="PROSITE" id="PS01186">
    <property type="entry name" value="EGF_2"/>
    <property type="match status" value="1"/>
</dbReference>